<dbReference type="GO" id="GO:0003677">
    <property type="term" value="F:DNA binding"/>
    <property type="evidence" value="ECO:0007669"/>
    <property type="project" value="UniProtKB-KW"/>
</dbReference>
<dbReference type="EMBL" id="FNUC01000003">
    <property type="protein sequence ID" value="SEE74911.1"/>
    <property type="molecule type" value="Genomic_DNA"/>
</dbReference>
<reference evidence="3" key="1">
    <citation type="submission" date="2016-10" db="EMBL/GenBank/DDBJ databases">
        <authorList>
            <person name="Varghese N."/>
            <person name="Submissions S."/>
        </authorList>
    </citation>
    <scope>NUCLEOTIDE SEQUENCE [LARGE SCALE GENOMIC DNA]</scope>
    <source>
        <strain evidence="3">DSM 45237</strain>
    </source>
</reference>
<accession>A0A1H5LEV0</accession>
<proteinExistence type="predicted"/>
<dbReference type="InterPro" id="IPR009057">
    <property type="entry name" value="Homeodomain-like_sf"/>
</dbReference>
<dbReference type="Pfam" id="PF12697">
    <property type="entry name" value="Abhydrolase_6"/>
    <property type="match status" value="1"/>
</dbReference>
<dbReference type="Gene3D" id="3.40.50.1820">
    <property type="entry name" value="alpha/beta hydrolase"/>
    <property type="match status" value="1"/>
</dbReference>
<protein>
    <submittedName>
        <fullName evidence="2">DNA-binding transcriptional regulator, MurR/RpiR family, contains HTH and SIS domains</fullName>
    </submittedName>
</protein>
<dbReference type="SUPFAM" id="SSF53474">
    <property type="entry name" value="alpha/beta-Hydrolases"/>
    <property type="match status" value="1"/>
</dbReference>
<dbReference type="SUPFAM" id="SSF46689">
    <property type="entry name" value="Homeodomain-like"/>
    <property type="match status" value="1"/>
</dbReference>
<keyword evidence="3" id="KW-1185">Reference proteome</keyword>
<name>A0A1H5LEV0_9ACTN</name>
<dbReference type="RefSeq" id="WP_069115054.1">
    <property type="nucleotide sequence ID" value="NZ_FNUC01000003.1"/>
</dbReference>
<sequence length="535" mass="56945">MLIGQVPQPGRSSGAIDRIHAYLPNLSPAERRVGEAIIASPGDAIGMTIMEFAKECGVAQATLTRFAQHVGFDGYPALRLSLANDRALTAQIRAEGPAERDIQAAAHFGNDDYLPMLAAALRHTSVVEIWSSPDTDVGAELLATELRALGVHASWSNKPRHWALTAGALPPTSMVVLFGPTGPHAAETDRALGLARARGASVGIVGGSLPSGQPEPGTYALSLPQGATPETASIIAAHSIAQAVRAVSHIVGDGPASPWTPWPHLRDLYIPFPGHDPIPATLLSQPPDSPSASLVVLFGGHRSSREQAVPPGIPVNRELPSHAAALLNDGHHVLVVENPGHGARKREWENASDLVGFSLDGQGEDLLEIAWTQAPHIVDAVLDLPEQVDPARIAVVGQSWGGLQAMLMASGDPRLRCVAALMPVCFPTTVREYAKFARRSRVEKASLLGERGDHLATRPLLLVSGEHDHVAPSQEVRRLEEGLRARYESDGRGEQLVHVELANVGHTFSRDATERMLVWVAQHLGGEGTAVDGRR</sequence>
<dbReference type="GO" id="GO:0003700">
    <property type="term" value="F:DNA-binding transcription factor activity"/>
    <property type="evidence" value="ECO:0007669"/>
    <property type="project" value="InterPro"/>
</dbReference>
<dbReference type="InterPro" id="IPR029058">
    <property type="entry name" value="AB_hydrolase_fold"/>
</dbReference>
<dbReference type="Gene3D" id="1.10.10.10">
    <property type="entry name" value="Winged helix-like DNA-binding domain superfamily/Winged helix DNA-binding domain"/>
    <property type="match status" value="1"/>
</dbReference>
<evidence type="ECO:0000259" key="1">
    <source>
        <dbReference type="PROSITE" id="PS51071"/>
    </source>
</evidence>
<gene>
    <name evidence="2" type="ORF">SAMN04488561_2536</name>
</gene>
<organism evidence="2 3">
    <name type="scientific">Jiangella alba</name>
    <dbReference type="NCBI Taxonomy" id="561176"/>
    <lineage>
        <taxon>Bacteria</taxon>
        <taxon>Bacillati</taxon>
        <taxon>Actinomycetota</taxon>
        <taxon>Actinomycetes</taxon>
        <taxon>Jiangellales</taxon>
        <taxon>Jiangellaceae</taxon>
        <taxon>Jiangella</taxon>
    </lineage>
</organism>
<feature type="domain" description="HTH rpiR-type" evidence="1">
    <location>
        <begin position="13"/>
        <end position="89"/>
    </location>
</feature>
<dbReference type="InterPro" id="IPR047640">
    <property type="entry name" value="RpiR-like"/>
</dbReference>
<evidence type="ECO:0000313" key="3">
    <source>
        <dbReference type="Proteomes" id="UP000181980"/>
    </source>
</evidence>
<keyword evidence="2" id="KW-0238">DNA-binding</keyword>
<dbReference type="Proteomes" id="UP000181980">
    <property type="component" value="Unassembled WGS sequence"/>
</dbReference>
<dbReference type="GO" id="GO:0097367">
    <property type="term" value="F:carbohydrate derivative binding"/>
    <property type="evidence" value="ECO:0007669"/>
    <property type="project" value="InterPro"/>
</dbReference>
<dbReference type="GO" id="GO:0003824">
    <property type="term" value="F:catalytic activity"/>
    <property type="evidence" value="ECO:0007669"/>
    <property type="project" value="UniProtKB-ARBA"/>
</dbReference>
<dbReference type="STRING" id="561176.SAMN04488561_2536"/>
<dbReference type="InterPro" id="IPR000073">
    <property type="entry name" value="AB_hydrolase_1"/>
</dbReference>
<dbReference type="Pfam" id="PF01418">
    <property type="entry name" value="HTH_6"/>
    <property type="match status" value="1"/>
</dbReference>
<dbReference type="AlphaFoldDB" id="A0A1H5LEV0"/>
<dbReference type="PROSITE" id="PS51071">
    <property type="entry name" value="HTH_RPIR"/>
    <property type="match status" value="1"/>
</dbReference>
<dbReference type="PANTHER" id="PTHR30514:SF1">
    <property type="entry name" value="HTH-TYPE TRANSCRIPTIONAL REGULATOR HEXR-RELATED"/>
    <property type="match status" value="1"/>
</dbReference>
<dbReference type="InterPro" id="IPR000281">
    <property type="entry name" value="HTH_RpiR"/>
</dbReference>
<evidence type="ECO:0000313" key="2">
    <source>
        <dbReference type="EMBL" id="SEE74911.1"/>
    </source>
</evidence>
<dbReference type="InterPro" id="IPR036388">
    <property type="entry name" value="WH-like_DNA-bd_sf"/>
</dbReference>
<dbReference type="PANTHER" id="PTHR30514">
    <property type="entry name" value="GLUCOKINASE"/>
    <property type="match status" value="1"/>
</dbReference>